<sequence>MPNLTQPLESKSKQPKYSKRDMYHKKHMLKTQKVEKR</sequence>
<organism evidence="2">
    <name type="scientific">Rhizophora mucronata</name>
    <name type="common">Asiatic mangrove</name>
    <dbReference type="NCBI Taxonomy" id="61149"/>
    <lineage>
        <taxon>Eukaryota</taxon>
        <taxon>Viridiplantae</taxon>
        <taxon>Streptophyta</taxon>
        <taxon>Embryophyta</taxon>
        <taxon>Tracheophyta</taxon>
        <taxon>Spermatophyta</taxon>
        <taxon>Magnoliopsida</taxon>
        <taxon>eudicotyledons</taxon>
        <taxon>Gunneridae</taxon>
        <taxon>Pentapetalae</taxon>
        <taxon>rosids</taxon>
        <taxon>fabids</taxon>
        <taxon>Malpighiales</taxon>
        <taxon>Rhizophoraceae</taxon>
        <taxon>Rhizophora</taxon>
    </lineage>
</organism>
<feature type="compositionally biased region" description="Basic residues" evidence="1">
    <location>
        <begin position="13"/>
        <end position="31"/>
    </location>
</feature>
<name>A0A2P2IIH8_RHIMU</name>
<proteinExistence type="predicted"/>
<protein>
    <submittedName>
        <fullName evidence="2">Uncharacterized protein</fullName>
    </submittedName>
</protein>
<dbReference type="AlphaFoldDB" id="A0A2P2IIH8"/>
<evidence type="ECO:0000313" key="2">
    <source>
        <dbReference type="EMBL" id="MBW81034.1"/>
    </source>
</evidence>
<feature type="region of interest" description="Disordered" evidence="1">
    <location>
        <begin position="1"/>
        <end position="37"/>
    </location>
</feature>
<evidence type="ECO:0000256" key="1">
    <source>
        <dbReference type="SAM" id="MobiDB-lite"/>
    </source>
</evidence>
<reference evidence="2" key="1">
    <citation type="submission" date="2018-02" db="EMBL/GenBank/DDBJ databases">
        <title>Rhizophora mucronata_Transcriptome.</title>
        <authorList>
            <person name="Meera S.P."/>
            <person name="Sreeshan A."/>
            <person name="Augustine A."/>
        </authorList>
    </citation>
    <scope>NUCLEOTIDE SEQUENCE</scope>
    <source>
        <tissue evidence="2">Leaf</tissue>
    </source>
</reference>
<accession>A0A2P2IIH8</accession>
<dbReference type="EMBL" id="GGEC01000551">
    <property type="protein sequence ID" value="MBW81034.1"/>
    <property type="molecule type" value="Transcribed_RNA"/>
</dbReference>